<proteinExistence type="predicted"/>
<reference evidence="1" key="1">
    <citation type="submission" date="2020-10" db="EMBL/GenBank/DDBJ databases">
        <authorList>
            <person name="Gilroy R."/>
        </authorList>
    </citation>
    <scope>NUCLEOTIDE SEQUENCE</scope>
    <source>
        <strain evidence="1">CHK136-897</strain>
    </source>
</reference>
<evidence type="ECO:0000313" key="2">
    <source>
        <dbReference type="Proteomes" id="UP000824142"/>
    </source>
</evidence>
<organism evidence="1 2">
    <name type="scientific">Candidatus Enterousia avicola</name>
    <dbReference type="NCBI Taxonomy" id="2840787"/>
    <lineage>
        <taxon>Bacteria</taxon>
        <taxon>Pseudomonadati</taxon>
        <taxon>Pseudomonadota</taxon>
        <taxon>Alphaproteobacteria</taxon>
        <taxon>Candidatus Enterousia</taxon>
    </lineage>
</organism>
<name>A0A9D1MR57_9PROT</name>
<accession>A0A9D1MR57</accession>
<dbReference type="Proteomes" id="UP000824142">
    <property type="component" value="Unassembled WGS sequence"/>
</dbReference>
<sequence>MIRKKLGLSIAFMCDVFDTDERGYHDIVIGKRTPSVYHLIMFIDSTHCPLESLSKIIEK</sequence>
<protein>
    <submittedName>
        <fullName evidence="1">Uncharacterized protein</fullName>
    </submittedName>
</protein>
<evidence type="ECO:0000313" key="1">
    <source>
        <dbReference type="EMBL" id="HIU65125.1"/>
    </source>
</evidence>
<comment type="caution">
    <text evidence="1">The sequence shown here is derived from an EMBL/GenBank/DDBJ whole genome shotgun (WGS) entry which is preliminary data.</text>
</comment>
<gene>
    <name evidence="1" type="ORF">IAC63_00595</name>
</gene>
<dbReference type="EMBL" id="DVNO01000004">
    <property type="protein sequence ID" value="HIU65125.1"/>
    <property type="molecule type" value="Genomic_DNA"/>
</dbReference>
<reference evidence="1" key="2">
    <citation type="journal article" date="2021" name="PeerJ">
        <title>Extensive microbial diversity within the chicken gut microbiome revealed by metagenomics and culture.</title>
        <authorList>
            <person name="Gilroy R."/>
            <person name="Ravi A."/>
            <person name="Getino M."/>
            <person name="Pursley I."/>
            <person name="Horton D.L."/>
            <person name="Alikhan N.F."/>
            <person name="Baker D."/>
            <person name="Gharbi K."/>
            <person name="Hall N."/>
            <person name="Watson M."/>
            <person name="Adriaenssens E.M."/>
            <person name="Foster-Nyarko E."/>
            <person name="Jarju S."/>
            <person name="Secka A."/>
            <person name="Antonio M."/>
            <person name="Oren A."/>
            <person name="Chaudhuri R.R."/>
            <person name="La Ragione R."/>
            <person name="Hildebrand F."/>
            <person name="Pallen M.J."/>
        </authorList>
    </citation>
    <scope>NUCLEOTIDE SEQUENCE</scope>
    <source>
        <strain evidence="1">CHK136-897</strain>
    </source>
</reference>
<dbReference type="AlphaFoldDB" id="A0A9D1MR57"/>